<dbReference type="AlphaFoldDB" id="A0A5N7C1H0"/>
<gene>
    <name evidence="1" type="ORF">BDV23DRAFT_160585</name>
</gene>
<organism evidence="1">
    <name type="scientific">Petromyces alliaceus</name>
    <name type="common">Aspergillus alliaceus</name>
    <dbReference type="NCBI Taxonomy" id="209559"/>
    <lineage>
        <taxon>Eukaryota</taxon>
        <taxon>Fungi</taxon>
        <taxon>Dikarya</taxon>
        <taxon>Ascomycota</taxon>
        <taxon>Pezizomycotina</taxon>
        <taxon>Eurotiomycetes</taxon>
        <taxon>Eurotiomycetidae</taxon>
        <taxon>Eurotiales</taxon>
        <taxon>Aspergillaceae</taxon>
        <taxon>Aspergillus</taxon>
        <taxon>Aspergillus subgen. Circumdati</taxon>
    </lineage>
</organism>
<protein>
    <submittedName>
        <fullName evidence="1">Uncharacterized protein</fullName>
    </submittedName>
</protein>
<sequence>MQWCSVMMSSIGVPILSRISIYYRESHRLCALGAVQTLIHGWQFLLPIPPT</sequence>
<dbReference type="Proteomes" id="UP000326877">
    <property type="component" value="Unassembled WGS sequence"/>
</dbReference>
<proteinExistence type="predicted"/>
<accession>A0A5N7C1H0</accession>
<name>A0A5N7C1H0_PETAA</name>
<evidence type="ECO:0000313" key="1">
    <source>
        <dbReference type="EMBL" id="KAE8387673.1"/>
    </source>
</evidence>
<dbReference type="EMBL" id="ML735289">
    <property type="protein sequence ID" value="KAE8387673.1"/>
    <property type="molecule type" value="Genomic_DNA"/>
</dbReference>
<reference evidence="1" key="1">
    <citation type="submission" date="2019-04" db="EMBL/GenBank/DDBJ databases">
        <title>Friends and foes A comparative genomics studyof 23 Aspergillus species from section Flavi.</title>
        <authorList>
            <consortium name="DOE Joint Genome Institute"/>
            <person name="Kjaerbolling I."/>
            <person name="Vesth T."/>
            <person name="Frisvad J.C."/>
            <person name="Nybo J.L."/>
            <person name="Theobald S."/>
            <person name="Kildgaard S."/>
            <person name="Isbrandt T."/>
            <person name="Kuo A."/>
            <person name="Sato A."/>
            <person name="Lyhne E.K."/>
            <person name="Kogle M.E."/>
            <person name="Wiebenga A."/>
            <person name="Kun R.S."/>
            <person name="Lubbers R.J."/>
            <person name="Makela M.R."/>
            <person name="Barry K."/>
            <person name="Chovatia M."/>
            <person name="Clum A."/>
            <person name="Daum C."/>
            <person name="Haridas S."/>
            <person name="He G."/>
            <person name="LaButti K."/>
            <person name="Lipzen A."/>
            <person name="Mondo S."/>
            <person name="Riley R."/>
            <person name="Salamov A."/>
            <person name="Simmons B.A."/>
            <person name="Magnuson J.K."/>
            <person name="Henrissat B."/>
            <person name="Mortensen U.H."/>
            <person name="Larsen T.O."/>
            <person name="Devries R.P."/>
            <person name="Grigoriev I.V."/>
            <person name="Machida M."/>
            <person name="Baker S.E."/>
            <person name="Andersen M.R."/>
        </authorList>
    </citation>
    <scope>NUCLEOTIDE SEQUENCE [LARGE SCALE GENOMIC DNA]</scope>
    <source>
        <strain evidence="1">IBT 14317</strain>
    </source>
</reference>